<dbReference type="InterPro" id="IPR046198">
    <property type="entry name" value="DUF6230"/>
</dbReference>
<organism evidence="2 3">
    <name type="scientific">Catenulispora acidiphila (strain DSM 44928 / JCM 14897 / NBRC 102108 / NRRL B-24433 / ID139908)</name>
    <dbReference type="NCBI Taxonomy" id="479433"/>
    <lineage>
        <taxon>Bacteria</taxon>
        <taxon>Bacillati</taxon>
        <taxon>Actinomycetota</taxon>
        <taxon>Actinomycetes</taxon>
        <taxon>Catenulisporales</taxon>
        <taxon>Catenulisporaceae</taxon>
        <taxon>Catenulispora</taxon>
    </lineage>
</organism>
<evidence type="ECO:0000313" key="3">
    <source>
        <dbReference type="Proteomes" id="UP000000851"/>
    </source>
</evidence>
<feature type="transmembrane region" description="Helical" evidence="1">
    <location>
        <begin position="20"/>
        <end position="41"/>
    </location>
</feature>
<gene>
    <name evidence="2" type="ordered locus">Caci_1278</name>
</gene>
<keyword evidence="3" id="KW-1185">Reference proteome</keyword>
<keyword evidence="1" id="KW-1133">Transmembrane helix</keyword>
<accession>C7Q7B5</accession>
<dbReference type="KEGG" id="cai:Caci_1278"/>
<dbReference type="EMBL" id="CP001700">
    <property type="protein sequence ID" value="ACU70203.1"/>
    <property type="molecule type" value="Genomic_DNA"/>
</dbReference>
<dbReference type="RefSeq" id="WP_012785497.1">
    <property type="nucleotide sequence ID" value="NC_013131.1"/>
</dbReference>
<name>C7Q7B5_CATAD</name>
<protein>
    <submittedName>
        <fullName evidence="2">Putative cholesterol esterase</fullName>
    </submittedName>
</protein>
<sequence precursor="true">MKDALGSQVLGGTKWKRFALVMVPTVGIAGAMTVAMANGVLASSFAVSGQQFKVSADQLDGQTFVQSGDVIVDANGVPHAVAVAGIKSATISNMCQSVNVPVLGLGNLTIVLKAGGGGTPVAATSLVLDTNQVDADATFTGVTIGASAGDIASKAGIQGFEKHTGNKDGSTTPFGAGDFGQVVDHAVLTGVRQTAYSTTAGTMALKGLSISANLNGKECF</sequence>
<keyword evidence="1" id="KW-0472">Membrane</keyword>
<proteinExistence type="predicted"/>
<dbReference type="AlphaFoldDB" id="C7Q7B5"/>
<evidence type="ECO:0000256" key="1">
    <source>
        <dbReference type="SAM" id="Phobius"/>
    </source>
</evidence>
<dbReference type="Proteomes" id="UP000000851">
    <property type="component" value="Chromosome"/>
</dbReference>
<evidence type="ECO:0000313" key="2">
    <source>
        <dbReference type="EMBL" id="ACU70203.1"/>
    </source>
</evidence>
<dbReference type="HOGENOM" id="CLU_092426_0_0_11"/>
<dbReference type="eggNOG" id="ENOG50312Q2">
    <property type="taxonomic scope" value="Bacteria"/>
</dbReference>
<keyword evidence="1" id="KW-0812">Transmembrane</keyword>
<dbReference type="InParanoid" id="C7Q7B5"/>
<dbReference type="Pfam" id="PF19741">
    <property type="entry name" value="DUF6230"/>
    <property type="match status" value="1"/>
</dbReference>
<dbReference type="STRING" id="479433.Caci_1278"/>
<reference evidence="2 3" key="1">
    <citation type="journal article" date="2009" name="Stand. Genomic Sci.">
        <title>Complete genome sequence of Catenulispora acidiphila type strain (ID 139908).</title>
        <authorList>
            <person name="Copeland A."/>
            <person name="Lapidus A."/>
            <person name="Glavina Del Rio T."/>
            <person name="Nolan M."/>
            <person name="Lucas S."/>
            <person name="Chen F."/>
            <person name="Tice H."/>
            <person name="Cheng J.F."/>
            <person name="Bruce D."/>
            <person name="Goodwin L."/>
            <person name="Pitluck S."/>
            <person name="Mikhailova N."/>
            <person name="Pati A."/>
            <person name="Ivanova N."/>
            <person name="Mavromatis K."/>
            <person name="Chen A."/>
            <person name="Palaniappan K."/>
            <person name="Chain P."/>
            <person name="Land M."/>
            <person name="Hauser L."/>
            <person name="Chang Y.J."/>
            <person name="Jeffries C.D."/>
            <person name="Chertkov O."/>
            <person name="Brettin T."/>
            <person name="Detter J.C."/>
            <person name="Han C."/>
            <person name="Ali Z."/>
            <person name="Tindall B.J."/>
            <person name="Goker M."/>
            <person name="Bristow J."/>
            <person name="Eisen J.A."/>
            <person name="Markowitz V."/>
            <person name="Hugenholtz P."/>
            <person name="Kyrpides N.C."/>
            <person name="Klenk H.P."/>
        </authorList>
    </citation>
    <scope>NUCLEOTIDE SEQUENCE [LARGE SCALE GENOMIC DNA]</scope>
    <source>
        <strain evidence="3">DSM 44928 / JCM 14897 / NBRC 102108 / NRRL B-24433 / ID139908</strain>
    </source>
</reference>